<dbReference type="PANTHER" id="PTHR47506">
    <property type="entry name" value="TRANSCRIPTIONAL REGULATORY PROTEIN"/>
    <property type="match status" value="1"/>
</dbReference>
<dbReference type="Gene3D" id="1.10.10.60">
    <property type="entry name" value="Homeodomain-like"/>
    <property type="match status" value="1"/>
</dbReference>
<dbReference type="SUPFAM" id="SSF48498">
    <property type="entry name" value="Tetracyclin repressor-like, C-terminal domain"/>
    <property type="match status" value="1"/>
</dbReference>
<dbReference type="SUPFAM" id="SSF46689">
    <property type="entry name" value="Homeodomain-like"/>
    <property type="match status" value="1"/>
</dbReference>
<dbReference type="InterPro" id="IPR001647">
    <property type="entry name" value="HTH_TetR"/>
</dbReference>
<dbReference type="PRINTS" id="PR00455">
    <property type="entry name" value="HTHTETR"/>
</dbReference>
<dbReference type="AlphaFoldDB" id="G2NUD6"/>
<dbReference type="InterPro" id="IPR009057">
    <property type="entry name" value="Homeodomain-like_sf"/>
</dbReference>
<dbReference type="EMBL" id="CP002994">
    <property type="protein sequence ID" value="AEM84314.1"/>
    <property type="molecule type" value="Genomic_DNA"/>
</dbReference>
<evidence type="ECO:0000259" key="5">
    <source>
        <dbReference type="PROSITE" id="PS50977"/>
    </source>
</evidence>
<feature type="DNA-binding region" description="H-T-H motif" evidence="4">
    <location>
        <begin position="34"/>
        <end position="53"/>
    </location>
</feature>
<organism evidence="6 7">
    <name type="scientific">Streptomyces violaceusniger (strain Tu 4113)</name>
    <dbReference type="NCBI Taxonomy" id="653045"/>
    <lineage>
        <taxon>Bacteria</taxon>
        <taxon>Bacillati</taxon>
        <taxon>Actinomycetota</taxon>
        <taxon>Actinomycetes</taxon>
        <taxon>Kitasatosporales</taxon>
        <taxon>Streptomycetaceae</taxon>
        <taxon>Streptomyces</taxon>
        <taxon>Streptomyces violaceusniger group</taxon>
    </lineage>
</organism>
<protein>
    <submittedName>
        <fullName evidence="6">Regulatory protein TetR</fullName>
    </submittedName>
</protein>
<proteinExistence type="predicted"/>
<dbReference type="HOGENOM" id="CLU_069356_28_1_11"/>
<sequence>MAASPVTEQGRRTRLRIVAAAADVVAEKGALGASLDEVGARAAASRSQLYHYFDNKTDLLRAVAEATNDTVLDGQRALFAGLGTWTGLEQWADALVEFQNQRGGRGGCPIANLVGQVGEHEDEIRAVLASGFERWEAEIRSGLTAMLAAGELRPDADVDWLAASTLASVQGGLMLTQARRDPGMLRQALDGALALIRAHRTTA</sequence>
<dbReference type="PANTHER" id="PTHR47506:SF3">
    <property type="entry name" value="HTH-TYPE TRANSCRIPTIONAL REGULATOR LMRA"/>
    <property type="match status" value="1"/>
</dbReference>
<evidence type="ECO:0000313" key="6">
    <source>
        <dbReference type="EMBL" id="AEM84314.1"/>
    </source>
</evidence>
<dbReference type="eggNOG" id="COG1309">
    <property type="taxonomic scope" value="Bacteria"/>
</dbReference>
<dbReference type="RefSeq" id="WP_014057801.1">
    <property type="nucleotide sequence ID" value="NC_015957.1"/>
</dbReference>
<dbReference type="PROSITE" id="PS50977">
    <property type="entry name" value="HTH_TETR_2"/>
    <property type="match status" value="1"/>
</dbReference>
<dbReference type="InterPro" id="IPR036271">
    <property type="entry name" value="Tet_transcr_reg_TetR-rel_C_sf"/>
</dbReference>
<dbReference type="InterPro" id="IPR011075">
    <property type="entry name" value="TetR_C"/>
</dbReference>
<keyword evidence="1" id="KW-0805">Transcription regulation</keyword>
<dbReference type="Pfam" id="PF00440">
    <property type="entry name" value="TetR_N"/>
    <property type="match status" value="1"/>
</dbReference>
<evidence type="ECO:0000256" key="1">
    <source>
        <dbReference type="ARBA" id="ARBA00023015"/>
    </source>
</evidence>
<keyword evidence="2 4" id="KW-0238">DNA-binding</keyword>
<dbReference type="Pfam" id="PF16925">
    <property type="entry name" value="TetR_C_13"/>
    <property type="match status" value="1"/>
</dbReference>
<evidence type="ECO:0000313" key="7">
    <source>
        <dbReference type="Proteomes" id="UP000008703"/>
    </source>
</evidence>
<evidence type="ECO:0000256" key="3">
    <source>
        <dbReference type="ARBA" id="ARBA00023163"/>
    </source>
</evidence>
<evidence type="ECO:0000256" key="2">
    <source>
        <dbReference type="ARBA" id="ARBA00023125"/>
    </source>
</evidence>
<feature type="domain" description="HTH tetR-type" evidence="5">
    <location>
        <begin position="11"/>
        <end position="71"/>
    </location>
</feature>
<name>G2NUD6_STRV4</name>
<evidence type="ECO:0000256" key="4">
    <source>
        <dbReference type="PROSITE-ProRule" id="PRU00335"/>
    </source>
</evidence>
<dbReference type="GO" id="GO:0003677">
    <property type="term" value="F:DNA binding"/>
    <property type="evidence" value="ECO:0007669"/>
    <property type="project" value="UniProtKB-UniRule"/>
</dbReference>
<dbReference type="Proteomes" id="UP000008703">
    <property type="component" value="Chromosome"/>
</dbReference>
<gene>
    <name evidence="6" type="ORF">Strvi_4750</name>
</gene>
<dbReference type="KEGG" id="svl:Strvi_4750"/>
<keyword evidence="3" id="KW-0804">Transcription</keyword>
<reference evidence="6" key="1">
    <citation type="submission" date="2011-08" db="EMBL/GenBank/DDBJ databases">
        <title>Complete sequence of chromosome of Streptomyces violaceusniger Tu 4113.</title>
        <authorList>
            <consortium name="US DOE Joint Genome Institute"/>
            <person name="Lucas S."/>
            <person name="Han J."/>
            <person name="Lapidus A."/>
            <person name="Cheng J.-F."/>
            <person name="Goodwin L."/>
            <person name="Pitluck S."/>
            <person name="Peters L."/>
            <person name="Ivanova N."/>
            <person name="Daligault H."/>
            <person name="Detter J.C."/>
            <person name="Han C."/>
            <person name="Tapia R."/>
            <person name="Land M."/>
            <person name="Hauser L."/>
            <person name="Kyrpides N."/>
            <person name="Ivanova N."/>
            <person name="Pagani I."/>
            <person name="Hagen A."/>
            <person name="Katz L."/>
            <person name="Fiedler H.-P."/>
            <person name="Keasling J."/>
            <person name="Fortman J."/>
            <person name="Woyke T."/>
        </authorList>
    </citation>
    <scope>NUCLEOTIDE SEQUENCE [LARGE SCALE GENOMIC DNA]</scope>
    <source>
        <strain evidence="6">Tu 4113</strain>
    </source>
</reference>
<dbReference type="Gene3D" id="1.10.357.10">
    <property type="entry name" value="Tetracycline Repressor, domain 2"/>
    <property type="match status" value="1"/>
</dbReference>
<accession>G2NUD6</accession>
<keyword evidence="7" id="KW-1185">Reference proteome</keyword>